<dbReference type="Proteomes" id="UP001291653">
    <property type="component" value="Unassembled WGS sequence"/>
</dbReference>
<organism evidence="2 3">
    <name type="scientific">Streptomyces yaizuensis</name>
    <dbReference type="NCBI Taxonomy" id="2989713"/>
    <lineage>
        <taxon>Bacteria</taxon>
        <taxon>Bacillati</taxon>
        <taxon>Actinomycetota</taxon>
        <taxon>Actinomycetes</taxon>
        <taxon>Kitasatosporales</taxon>
        <taxon>Streptomycetaceae</taxon>
        <taxon>Streptomyces</taxon>
    </lineage>
</organism>
<sequence>MKIRKRFGVGVISAVLLGGSPLFAPASHADDVAPMSCYGSATTYSKPAPDEYLPAGRTFTATSNCSGINIRPRSDRYIKVCVERNGAPVCASDFTYVPANTWKELRANVADGTQFSFLFRSSALSNGSWAA</sequence>
<keyword evidence="3" id="KW-1185">Reference proteome</keyword>
<reference evidence="2 3" key="1">
    <citation type="submission" date="2022-10" db="EMBL/GenBank/DDBJ databases">
        <title>Draft genome sequence of Streptomyces sp. YSPA8.</title>
        <authorList>
            <person name="Moriuchi R."/>
            <person name="Dohra H."/>
            <person name="Yamamura H."/>
            <person name="Kodani S."/>
        </authorList>
    </citation>
    <scope>NUCLEOTIDE SEQUENCE [LARGE SCALE GENOMIC DNA]</scope>
    <source>
        <strain evidence="2 3">YSPA8</strain>
    </source>
</reference>
<gene>
    <name evidence="2" type="ORF">SYYSPA8_27050</name>
</gene>
<dbReference type="EMBL" id="BSBI01000013">
    <property type="protein sequence ID" value="GLF98029.1"/>
    <property type="molecule type" value="Genomic_DNA"/>
</dbReference>
<evidence type="ECO:0008006" key="4">
    <source>
        <dbReference type="Google" id="ProtNLM"/>
    </source>
</evidence>
<evidence type="ECO:0000313" key="3">
    <source>
        <dbReference type="Proteomes" id="UP001291653"/>
    </source>
</evidence>
<keyword evidence="1" id="KW-0732">Signal</keyword>
<comment type="caution">
    <text evidence="2">The sequence shown here is derived from an EMBL/GenBank/DDBJ whole genome shotgun (WGS) entry which is preliminary data.</text>
</comment>
<protein>
    <recommendedName>
        <fullName evidence="4">Secreted protein</fullName>
    </recommendedName>
</protein>
<proteinExistence type="predicted"/>
<evidence type="ECO:0000256" key="1">
    <source>
        <dbReference type="SAM" id="SignalP"/>
    </source>
</evidence>
<evidence type="ECO:0000313" key="2">
    <source>
        <dbReference type="EMBL" id="GLF98029.1"/>
    </source>
</evidence>
<dbReference type="RefSeq" id="WP_323450018.1">
    <property type="nucleotide sequence ID" value="NZ_BSBI01000013.1"/>
</dbReference>
<accession>A0ABQ5P610</accession>
<feature type="chain" id="PRO_5045905611" description="Secreted protein" evidence="1">
    <location>
        <begin position="30"/>
        <end position="131"/>
    </location>
</feature>
<feature type="signal peptide" evidence="1">
    <location>
        <begin position="1"/>
        <end position="29"/>
    </location>
</feature>
<name>A0ABQ5P610_9ACTN</name>